<dbReference type="Proteomes" id="UP000645217">
    <property type="component" value="Unassembled WGS sequence"/>
</dbReference>
<protein>
    <submittedName>
        <fullName evidence="3">Hydrolase</fullName>
    </submittedName>
</protein>
<dbReference type="PANTHER" id="PTHR46825:SF7">
    <property type="entry name" value="D-ALANYL-D-ALANINE CARBOXYPEPTIDASE"/>
    <property type="match status" value="1"/>
</dbReference>
<dbReference type="InterPro" id="IPR001466">
    <property type="entry name" value="Beta-lactam-related"/>
</dbReference>
<name>A0A917VD53_9ACTN</name>
<evidence type="ECO:0000259" key="2">
    <source>
        <dbReference type="Pfam" id="PF00144"/>
    </source>
</evidence>
<evidence type="ECO:0000313" key="4">
    <source>
        <dbReference type="Proteomes" id="UP000645217"/>
    </source>
</evidence>
<dbReference type="InterPro" id="IPR050491">
    <property type="entry name" value="AmpC-like"/>
</dbReference>
<organism evidence="3 4">
    <name type="scientific">Sphaerisporangium melleum</name>
    <dbReference type="NCBI Taxonomy" id="321316"/>
    <lineage>
        <taxon>Bacteria</taxon>
        <taxon>Bacillati</taxon>
        <taxon>Actinomycetota</taxon>
        <taxon>Actinomycetes</taxon>
        <taxon>Streptosporangiales</taxon>
        <taxon>Streptosporangiaceae</taxon>
        <taxon>Sphaerisporangium</taxon>
    </lineage>
</organism>
<dbReference type="AlphaFoldDB" id="A0A917VD53"/>
<dbReference type="PROSITE" id="PS51318">
    <property type="entry name" value="TAT"/>
    <property type="match status" value="1"/>
</dbReference>
<sequence>MVLARSRRSLRRPVAAALVSGALLATWTAAPLPATAQASSAVTASPPAVASALDPALLRTTLDGVHDAGMYGILSSVRDGAERWAGASGVADVRTGRPVTPGMQHRIGSVSKAFTSVALMQQVQRGRLDLDAPIGRYLPALVPGERGRTVTTRMLLNHTSGIGEYFIAAFPSFLEGSTASLDDNRFTTFRPEQLVRLGLAQPPTGAPGELWSYSNTNYVIAGLLLEKLTGTGAEDYITREVIDRAGLRHTYFPRTPFITGPHAKMYEAMYGLIDPPRDYSVYNMSWAYTAGAIVSTMDDLNAFYRALLGGRLVGAAQLAEMQRTVPVTDGQGNLLMHYGLGIYAQDLPCGRFWGHDGSVLGAGTVTLSSPDARRQSSIAINLMKYQSLDENGKVQPHAIDFAMGRHLLAALCGAPADALKGAPAVTLFPTANLTPALR</sequence>
<dbReference type="Pfam" id="PF00144">
    <property type="entry name" value="Beta-lactamase"/>
    <property type="match status" value="1"/>
</dbReference>
<dbReference type="SUPFAM" id="SSF56601">
    <property type="entry name" value="beta-lactamase/transpeptidase-like"/>
    <property type="match status" value="1"/>
</dbReference>
<keyword evidence="1" id="KW-0732">Signal</keyword>
<keyword evidence="4" id="KW-1185">Reference proteome</keyword>
<feature type="chain" id="PRO_5039607122" evidence="1">
    <location>
        <begin position="37"/>
        <end position="438"/>
    </location>
</feature>
<dbReference type="PANTHER" id="PTHR46825">
    <property type="entry name" value="D-ALANYL-D-ALANINE-CARBOXYPEPTIDASE/ENDOPEPTIDASE AMPH"/>
    <property type="match status" value="1"/>
</dbReference>
<dbReference type="InterPro" id="IPR012338">
    <property type="entry name" value="Beta-lactam/transpept-like"/>
</dbReference>
<dbReference type="InterPro" id="IPR006311">
    <property type="entry name" value="TAT_signal"/>
</dbReference>
<gene>
    <name evidence="3" type="ORF">GCM10007964_02530</name>
</gene>
<comment type="caution">
    <text evidence="3">The sequence shown here is derived from an EMBL/GenBank/DDBJ whole genome shotgun (WGS) entry which is preliminary data.</text>
</comment>
<dbReference type="EMBL" id="BMNT01000001">
    <property type="protein sequence ID" value="GGK62891.1"/>
    <property type="molecule type" value="Genomic_DNA"/>
</dbReference>
<evidence type="ECO:0000313" key="3">
    <source>
        <dbReference type="EMBL" id="GGK62891.1"/>
    </source>
</evidence>
<evidence type="ECO:0000256" key="1">
    <source>
        <dbReference type="SAM" id="SignalP"/>
    </source>
</evidence>
<feature type="signal peptide" evidence="1">
    <location>
        <begin position="1"/>
        <end position="36"/>
    </location>
</feature>
<reference evidence="3" key="2">
    <citation type="submission" date="2020-09" db="EMBL/GenBank/DDBJ databases">
        <authorList>
            <person name="Sun Q."/>
            <person name="Ohkuma M."/>
        </authorList>
    </citation>
    <scope>NUCLEOTIDE SEQUENCE</scope>
    <source>
        <strain evidence="3">JCM 13064</strain>
    </source>
</reference>
<reference evidence="3" key="1">
    <citation type="journal article" date="2014" name="Int. J. Syst. Evol. Microbiol.">
        <title>Complete genome sequence of Corynebacterium casei LMG S-19264T (=DSM 44701T), isolated from a smear-ripened cheese.</title>
        <authorList>
            <consortium name="US DOE Joint Genome Institute (JGI-PGF)"/>
            <person name="Walter F."/>
            <person name="Albersmeier A."/>
            <person name="Kalinowski J."/>
            <person name="Ruckert C."/>
        </authorList>
    </citation>
    <scope>NUCLEOTIDE SEQUENCE</scope>
    <source>
        <strain evidence="3">JCM 13064</strain>
    </source>
</reference>
<accession>A0A917VD53</accession>
<dbReference type="GO" id="GO:0016787">
    <property type="term" value="F:hydrolase activity"/>
    <property type="evidence" value="ECO:0007669"/>
    <property type="project" value="UniProtKB-KW"/>
</dbReference>
<feature type="domain" description="Beta-lactamase-related" evidence="2">
    <location>
        <begin position="76"/>
        <end position="384"/>
    </location>
</feature>
<dbReference type="Gene3D" id="3.40.710.10">
    <property type="entry name" value="DD-peptidase/beta-lactamase superfamily"/>
    <property type="match status" value="1"/>
</dbReference>
<proteinExistence type="predicted"/>
<keyword evidence="3" id="KW-0378">Hydrolase</keyword>